<dbReference type="CDD" id="cd13961">
    <property type="entry name" value="PT_UbiA_DGGGPS"/>
    <property type="match status" value="1"/>
</dbReference>
<organism evidence="7 8">
    <name type="scientific">Flavobacterium sedimenticola</name>
    <dbReference type="NCBI Taxonomy" id="3043286"/>
    <lineage>
        <taxon>Bacteria</taxon>
        <taxon>Pseudomonadati</taxon>
        <taxon>Bacteroidota</taxon>
        <taxon>Flavobacteriia</taxon>
        <taxon>Flavobacteriales</taxon>
        <taxon>Flavobacteriaceae</taxon>
        <taxon>Flavobacterium</taxon>
    </lineage>
</organism>
<dbReference type="InterPro" id="IPR050475">
    <property type="entry name" value="Prenyltransferase_related"/>
</dbReference>
<evidence type="ECO:0000256" key="3">
    <source>
        <dbReference type="ARBA" id="ARBA00022692"/>
    </source>
</evidence>
<dbReference type="Gene3D" id="1.10.357.140">
    <property type="entry name" value="UbiA prenyltransferase"/>
    <property type="match status" value="1"/>
</dbReference>
<keyword evidence="5 6" id="KW-0472">Membrane</keyword>
<feature type="transmembrane region" description="Helical" evidence="6">
    <location>
        <begin position="111"/>
        <end position="128"/>
    </location>
</feature>
<keyword evidence="2" id="KW-1003">Cell membrane</keyword>
<evidence type="ECO:0000256" key="4">
    <source>
        <dbReference type="ARBA" id="ARBA00022989"/>
    </source>
</evidence>
<dbReference type="EMBL" id="JASGBP010000011">
    <property type="protein sequence ID" value="MDI9258374.1"/>
    <property type="molecule type" value="Genomic_DNA"/>
</dbReference>
<protein>
    <submittedName>
        <fullName evidence="7">Geranylgeranylglycerol-phosphate geranylgeranyltransferase</fullName>
    </submittedName>
</protein>
<evidence type="ECO:0000313" key="7">
    <source>
        <dbReference type="EMBL" id="MDI9258374.1"/>
    </source>
</evidence>
<dbReference type="Gene3D" id="1.20.120.1780">
    <property type="entry name" value="UbiA prenyltransferase"/>
    <property type="match status" value="1"/>
</dbReference>
<feature type="transmembrane region" description="Helical" evidence="6">
    <location>
        <begin position="12"/>
        <end position="27"/>
    </location>
</feature>
<evidence type="ECO:0000256" key="2">
    <source>
        <dbReference type="ARBA" id="ARBA00022475"/>
    </source>
</evidence>
<keyword evidence="8" id="KW-1185">Reference proteome</keyword>
<feature type="transmembrane region" description="Helical" evidence="6">
    <location>
        <begin position="254"/>
        <end position="275"/>
    </location>
</feature>
<comment type="caution">
    <text evidence="7">The sequence shown here is derived from an EMBL/GenBank/DDBJ whole genome shotgun (WGS) entry which is preliminary data.</text>
</comment>
<dbReference type="PANTHER" id="PTHR42723">
    <property type="entry name" value="CHLOROPHYLL SYNTHASE"/>
    <property type="match status" value="1"/>
</dbReference>
<dbReference type="NCBIfam" id="NF009512">
    <property type="entry name" value="PRK12872.1-1"/>
    <property type="match status" value="1"/>
</dbReference>
<dbReference type="Pfam" id="PF01040">
    <property type="entry name" value="UbiA"/>
    <property type="match status" value="1"/>
</dbReference>
<feature type="transmembrane region" description="Helical" evidence="6">
    <location>
        <begin position="287"/>
        <end position="307"/>
    </location>
</feature>
<gene>
    <name evidence="7" type="ORF">QHT84_13190</name>
</gene>
<name>A0ABT6XTD9_9FLAO</name>
<dbReference type="RefSeq" id="WP_283240041.1">
    <property type="nucleotide sequence ID" value="NZ_JASGBP010000011.1"/>
</dbReference>
<proteinExistence type="predicted"/>
<keyword evidence="3 6" id="KW-0812">Transmembrane</keyword>
<comment type="subcellular location">
    <subcellularLocation>
        <location evidence="1">Membrane</location>
        <topology evidence="1">Multi-pass membrane protein</topology>
    </subcellularLocation>
</comment>
<dbReference type="InterPro" id="IPR000537">
    <property type="entry name" value="UbiA_prenyltransferase"/>
</dbReference>
<evidence type="ECO:0000256" key="1">
    <source>
        <dbReference type="ARBA" id="ARBA00004141"/>
    </source>
</evidence>
<sequence>MKFLQLIRYQNLLLIALMQFVFRYGFLKHQELPLTLYDWQYGLLVLATLLIAAGGYVINDIMDQETDRTNKPGKVIVGQSISEATAYNWYFGLNIAGMLIGYYLADFVNKTSFFGIFIISSALLYLYATSLKQMAVVGNVIVALILAFSVIIIGMFDIIPLFPYVSLEQSANMKVLLAILLDYAIFAFIINLMREIVKDAEDMEGDDKEGMRTLPVIIGITKTTRLVFGIGLLATALLLWYINDNLMNNQLYTAVIYSLITVIGPMVFFLIKIWNASTKNDFRLLSAVLKYIILFGILSVIVITYNIKANG</sequence>
<feature type="transmembrane region" description="Helical" evidence="6">
    <location>
        <begin position="140"/>
        <end position="163"/>
    </location>
</feature>
<dbReference type="InterPro" id="IPR044878">
    <property type="entry name" value="UbiA_sf"/>
</dbReference>
<feature type="transmembrane region" description="Helical" evidence="6">
    <location>
        <begin position="87"/>
        <end position="105"/>
    </location>
</feature>
<dbReference type="Proteomes" id="UP001230035">
    <property type="component" value="Unassembled WGS sequence"/>
</dbReference>
<evidence type="ECO:0000256" key="5">
    <source>
        <dbReference type="ARBA" id="ARBA00023136"/>
    </source>
</evidence>
<evidence type="ECO:0000256" key="6">
    <source>
        <dbReference type="SAM" id="Phobius"/>
    </source>
</evidence>
<reference evidence="7 8" key="1">
    <citation type="submission" date="2023-05" db="EMBL/GenBank/DDBJ databases">
        <title>Flavobacterium sedimenti sp. nov., isolated from the sediment.</title>
        <authorList>
            <person name="Wu N."/>
        </authorList>
    </citation>
    <scope>NUCLEOTIDE SEQUENCE [LARGE SCALE GENOMIC DNA]</scope>
    <source>
        <strain evidence="7 8">YZ-48</strain>
    </source>
</reference>
<dbReference type="PANTHER" id="PTHR42723:SF1">
    <property type="entry name" value="CHLOROPHYLL SYNTHASE, CHLOROPLASTIC"/>
    <property type="match status" value="1"/>
</dbReference>
<keyword evidence="4 6" id="KW-1133">Transmembrane helix</keyword>
<evidence type="ECO:0000313" key="8">
    <source>
        <dbReference type="Proteomes" id="UP001230035"/>
    </source>
</evidence>
<feature type="transmembrane region" description="Helical" evidence="6">
    <location>
        <begin position="214"/>
        <end position="242"/>
    </location>
</feature>
<accession>A0ABT6XTD9</accession>
<feature type="transmembrane region" description="Helical" evidence="6">
    <location>
        <begin position="39"/>
        <end position="58"/>
    </location>
</feature>
<feature type="transmembrane region" description="Helical" evidence="6">
    <location>
        <begin position="175"/>
        <end position="193"/>
    </location>
</feature>